<dbReference type="RefSeq" id="WP_327619376.1">
    <property type="nucleotide sequence ID" value="NZ_JAYWTM010000024.1"/>
</dbReference>
<feature type="domain" description="HTH rpiR-type" evidence="4">
    <location>
        <begin position="1"/>
        <end position="77"/>
    </location>
</feature>
<dbReference type="PANTHER" id="PTHR30514:SF18">
    <property type="entry name" value="RPIR-FAMILY TRANSCRIPTIONAL REGULATOR"/>
    <property type="match status" value="1"/>
</dbReference>
<evidence type="ECO:0000313" key="5">
    <source>
        <dbReference type="EMBL" id="MEC5344586.1"/>
    </source>
</evidence>
<dbReference type="InterPro" id="IPR035472">
    <property type="entry name" value="RpiR-like_SIS"/>
</dbReference>
<reference evidence="5 6" key="1">
    <citation type="journal article" date="2017" name="Int. J. Syst. Evol. Microbiol.">
        <title>Brenneria populi subsp. brevivirga subsp. nov. isolated from symptomatic bark of Populus x euramericana canker, and description of Brenneria populi subsp. populi subsp. nov.</title>
        <authorList>
            <person name="Zheng M.H."/>
            <person name="Piao C.G."/>
            <person name="Xue H."/>
            <person name="Guo M.W."/>
            <person name="Li Y."/>
        </authorList>
    </citation>
    <scope>NUCLEOTIDE SEQUENCE [LARGE SCALE GENOMIC DNA]</scope>
    <source>
        <strain evidence="5 6">D9-5</strain>
    </source>
</reference>
<dbReference type="CDD" id="cd05013">
    <property type="entry name" value="SIS_RpiR"/>
    <property type="match status" value="1"/>
</dbReference>
<dbReference type="InterPro" id="IPR009057">
    <property type="entry name" value="Homeodomain-like_sf"/>
</dbReference>
<keyword evidence="6" id="KW-1185">Reference proteome</keyword>
<comment type="caution">
    <text evidence="5">The sequence shown here is derived from an EMBL/GenBank/DDBJ whole genome shotgun (WGS) entry which is preliminary data.</text>
</comment>
<organism evidence="5 6">
    <name type="scientific">Brenneria populi</name>
    <dbReference type="NCBI Taxonomy" id="1505588"/>
    <lineage>
        <taxon>Bacteria</taxon>
        <taxon>Pseudomonadati</taxon>
        <taxon>Pseudomonadota</taxon>
        <taxon>Gammaproteobacteria</taxon>
        <taxon>Enterobacterales</taxon>
        <taxon>Pectobacteriaceae</taxon>
        <taxon>Brenneria</taxon>
    </lineage>
</organism>
<dbReference type="Gene3D" id="3.40.50.10490">
    <property type="entry name" value="Glucose-6-phosphate isomerase like protein, domain 1"/>
    <property type="match status" value="1"/>
</dbReference>
<evidence type="ECO:0000313" key="6">
    <source>
        <dbReference type="Proteomes" id="UP001309705"/>
    </source>
</evidence>
<dbReference type="PANTHER" id="PTHR30514">
    <property type="entry name" value="GLUCOKINASE"/>
    <property type="match status" value="1"/>
</dbReference>
<dbReference type="Pfam" id="PF01380">
    <property type="entry name" value="SIS"/>
    <property type="match status" value="1"/>
</dbReference>
<gene>
    <name evidence="5" type="ORF">VSX58_18485</name>
</gene>
<dbReference type="InterPro" id="IPR001347">
    <property type="entry name" value="SIS_dom"/>
</dbReference>
<dbReference type="SUPFAM" id="SSF53697">
    <property type="entry name" value="SIS domain"/>
    <property type="match status" value="1"/>
</dbReference>
<dbReference type="InterPro" id="IPR036388">
    <property type="entry name" value="WH-like_DNA-bd_sf"/>
</dbReference>
<name>A0ABU6JWB5_9GAMM</name>
<dbReference type="Proteomes" id="UP001309705">
    <property type="component" value="Unassembled WGS sequence"/>
</dbReference>
<dbReference type="SUPFAM" id="SSF46689">
    <property type="entry name" value="Homeodomain-like"/>
    <property type="match status" value="1"/>
</dbReference>
<dbReference type="Pfam" id="PF01418">
    <property type="entry name" value="HTH_6"/>
    <property type="match status" value="1"/>
</dbReference>
<evidence type="ECO:0000256" key="3">
    <source>
        <dbReference type="ARBA" id="ARBA00023163"/>
    </source>
</evidence>
<keyword evidence="3" id="KW-0804">Transcription</keyword>
<dbReference type="Gene3D" id="1.10.10.10">
    <property type="entry name" value="Winged helix-like DNA-binding domain superfamily/Winged helix DNA-binding domain"/>
    <property type="match status" value="1"/>
</dbReference>
<keyword evidence="1" id="KW-0805">Transcription regulation</keyword>
<keyword evidence="2" id="KW-0238">DNA-binding</keyword>
<evidence type="ECO:0000256" key="1">
    <source>
        <dbReference type="ARBA" id="ARBA00023015"/>
    </source>
</evidence>
<evidence type="ECO:0000259" key="4">
    <source>
        <dbReference type="PROSITE" id="PS51071"/>
    </source>
</evidence>
<proteinExistence type="predicted"/>
<dbReference type="InterPro" id="IPR000281">
    <property type="entry name" value="HTH_RpiR"/>
</dbReference>
<dbReference type="InterPro" id="IPR046348">
    <property type="entry name" value="SIS_dom_sf"/>
</dbReference>
<accession>A0ABU6JWB5</accession>
<dbReference type="EMBL" id="JAYWTM010000024">
    <property type="protein sequence ID" value="MEC5344586.1"/>
    <property type="molecule type" value="Genomic_DNA"/>
</dbReference>
<sequence length="286" mass="31382">MSIQQAIADSYPLLTPELQRAAQFTLQHANELVVLSMRAFARQAGVQPATLLRLAKKLGFAGWNELKNAFIADMGLGNEPYGKKAQKLIGQREDNALYEAMFKSHLANLAHTESVNAELMKKAVSILDKAGNVYICGFRASFPIAYSLYYIYRLFKKNVFLIDGQASNIEMFTRDLEPEDAMLVIGFAPYSKETVMVFNAARRAGCQTVSITDALISPLALEADAPLLFHTDSPSFFPSIISGVGISECLLAMLVAKHGQQAVKGIENAESHLIDTGAYIMPGKRQ</sequence>
<dbReference type="InterPro" id="IPR047640">
    <property type="entry name" value="RpiR-like"/>
</dbReference>
<protein>
    <submittedName>
        <fullName evidence="5">MurR/RpiR family transcriptional regulator</fullName>
    </submittedName>
</protein>
<dbReference type="PROSITE" id="PS51071">
    <property type="entry name" value="HTH_RPIR"/>
    <property type="match status" value="1"/>
</dbReference>
<evidence type="ECO:0000256" key="2">
    <source>
        <dbReference type="ARBA" id="ARBA00023125"/>
    </source>
</evidence>